<evidence type="ECO:0000256" key="4">
    <source>
        <dbReference type="SAM" id="SignalP"/>
    </source>
</evidence>
<dbReference type="InterPro" id="IPR000618">
    <property type="entry name" value="Insect_cuticle"/>
</dbReference>
<comment type="caution">
    <text evidence="5">The sequence shown here is derived from an EMBL/GenBank/DDBJ whole genome shotgun (WGS) entry which is preliminary data.</text>
</comment>
<evidence type="ECO:0000256" key="3">
    <source>
        <dbReference type="SAM" id="MobiDB-lite"/>
    </source>
</evidence>
<dbReference type="PANTHER" id="PTHR10380">
    <property type="entry name" value="CUTICLE PROTEIN"/>
    <property type="match status" value="1"/>
</dbReference>
<keyword evidence="6" id="KW-1185">Reference proteome</keyword>
<name>A0AAN7V6E7_9COLE</name>
<dbReference type="PRINTS" id="PR00947">
    <property type="entry name" value="CUTICLE"/>
</dbReference>
<dbReference type="AlphaFoldDB" id="A0AAN7V6E7"/>
<dbReference type="PROSITE" id="PS00233">
    <property type="entry name" value="CHIT_BIND_RR_1"/>
    <property type="match status" value="1"/>
</dbReference>
<dbReference type="GO" id="GO:0062129">
    <property type="term" value="C:chitin-based extracellular matrix"/>
    <property type="evidence" value="ECO:0007669"/>
    <property type="project" value="TreeGrafter"/>
</dbReference>
<dbReference type="GO" id="GO:0008010">
    <property type="term" value="F:structural constituent of chitin-based larval cuticle"/>
    <property type="evidence" value="ECO:0007669"/>
    <property type="project" value="TreeGrafter"/>
</dbReference>
<feature type="chain" id="PRO_5043003055" evidence="4">
    <location>
        <begin position="17"/>
        <end position="223"/>
    </location>
</feature>
<evidence type="ECO:0000313" key="5">
    <source>
        <dbReference type="EMBL" id="KAK5639873.1"/>
    </source>
</evidence>
<evidence type="ECO:0000313" key="6">
    <source>
        <dbReference type="Proteomes" id="UP001329430"/>
    </source>
</evidence>
<protein>
    <submittedName>
        <fullName evidence="5">Uncharacterized protein</fullName>
    </submittedName>
</protein>
<keyword evidence="4" id="KW-0732">Signal</keyword>
<dbReference type="Proteomes" id="UP001329430">
    <property type="component" value="Chromosome 8"/>
</dbReference>
<dbReference type="InterPro" id="IPR031311">
    <property type="entry name" value="CHIT_BIND_RR_consensus"/>
</dbReference>
<gene>
    <name evidence="5" type="ORF">RI129_010684</name>
</gene>
<evidence type="ECO:0000256" key="1">
    <source>
        <dbReference type="ARBA" id="ARBA00022460"/>
    </source>
</evidence>
<dbReference type="InterPro" id="IPR050468">
    <property type="entry name" value="Cuticle_Struct_Prot"/>
</dbReference>
<evidence type="ECO:0000256" key="2">
    <source>
        <dbReference type="PROSITE-ProRule" id="PRU00497"/>
    </source>
</evidence>
<dbReference type="PROSITE" id="PS51155">
    <property type="entry name" value="CHIT_BIND_RR_2"/>
    <property type="match status" value="1"/>
</dbReference>
<dbReference type="EMBL" id="JAVRBK010000008">
    <property type="protein sequence ID" value="KAK5639873.1"/>
    <property type="molecule type" value="Genomic_DNA"/>
</dbReference>
<organism evidence="5 6">
    <name type="scientific">Pyrocoelia pectoralis</name>
    <dbReference type="NCBI Taxonomy" id="417401"/>
    <lineage>
        <taxon>Eukaryota</taxon>
        <taxon>Metazoa</taxon>
        <taxon>Ecdysozoa</taxon>
        <taxon>Arthropoda</taxon>
        <taxon>Hexapoda</taxon>
        <taxon>Insecta</taxon>
        <taxon>Pterygota</taxon>
        <taxon>Neoptera</taxon>
        <taxon>Endopterygota</taxon>
        <taxon>Coleoptera</taxon>
        <taxon>Polyphaga</taxon>
        <taxon>Elateriformia</taxon>
        <taxon>Elateroidea</taxon>
        <taxon>Lampyridae</taxon>
        <taxon>Lampyrinae</taxon>
        <taxon>Pyrocoelia</taxon>
    </lineage>
</organism>
<reference evidence="5 6" key="1">
    <citation type="journal article" date="2024" name="Insects">
        <title>An Improved Chromosome-Level Genome Assembly of the Firefly Pyrocoelia pectoralis.</title>
        <authorList>
            <person name="Fu X."/>
            <person name="Meyer-Rochow V.B."/>
            <person name="Ballantyne L."/>
            <person name="Zhu X."/>
        </authorList>
    </citation>
    <scope>NUCLEOTIDE SEQUENCE [LARGE SCALE GENOMIC DNA]</scope>
    <source>
        <strain evidence="5">XCY_ONT2</strain>
    </source>
</reference>
<dbReference type="PANTHER" id="PTHR10380:SF173">
    <property type="entry name" value="CUTICULAR PROTEIN 47EF, ISOFORM C-RELATED"/>
    <property type="match status" value="1"/>
</dbReference>
<feature type="signal peptide" evidence="4">
    <location>
        <begin position="1"/>
        <end position="16"/>
    </location>
</feature>
<proteinExistence type="predicted"/>
<accession>A0AAN7V6E7</accession>
<keyword evidence="1 2" id="KW-0193">Cuticle</keyword>
<feature type="region of interest" description="Disordered" evidence="3">
    <location>
        <begin position="203"/>
        <end position="223"/>
    </location>
</feature>
<dbReference type="Pfam" id="PF00379">
    <property type="entry name" value="Chitin_bind_4"/>
    <property type="match status" value="1"/>
</dbReference>
<sequence length="223" mass="23491">MFTVAVLLALSGIVACGRLDNVYLPPGIPRAHGSFPGGAPAPFQRLRPNTFVGPHGPAGGPGPAGPGPLPFAGPGHVPFAGAGPAPFAGPYNAGPQVPILRYDNHNDGDGQYAYNYETANGIVAQEQGHLKGPDNLEAHGSFGYTSPEGHHIALSYIADENGFQPSGAHLPTPPPIPAEILKSIEQNLAEEARGYFDDGQYRGEHHQQYDGQGYDAHHQGYKY</sequence>